<proteinExistence type="predicted"/>
<name>A0A8X7VA30_BRACI</name>
<evidence type="ECO:0000313" key="2">
    <source>
        <dbReference type="Proteomes" id="UP000886595"/>
    </source>
</evidence>
<protein>
    <submittedName>
        <fullName evidence="1">Uncharacterized protein</fullName>
    </submittedName>
</protein>
<evidence type="ECO:0000313" key="1">
    <source>
        <dbReference type="EMBL" id="KAG2307141.1"/>
    </source>
</evidence>
<dbReference type="AlphaFoldDB" id="A0A8X7VA30"/>
<gene>
    <name evidence="1" type="ORF">Bca52824_026889</name>
</gene>
<comment type="caution">
    <text evidence="1">The sequence shown here is derived from an EMBL/GenBank/DDBJ whole genome shotgun (WGS) entry which is preliminary data.</text>
</comment>
<dbReference type="Proteomes" id="UP000886595">
    <property type="component" value="Unassembled WGS sequence"/>
</dbReference>
<sequence>MPVDRSAFTSFELRLLGDCTDRSIGHWGLISWLDDLYSKRSCRRRAILVLDDLAIDGSSLRKALQLRADLLSALRANFVKFGLSPTDGF</sequence>
<accession>A0A8X7VA30</accession>
<keyword evidence="2" id="KW-1185">Reference proteome</keyword>
<organism evidence="1 2">
    <name type="scientific">Brassica carinata</name>
    <name type="common">Ethiopian mustard</name>
    <name type="synonym">Abyssinian cabbage</name>
    <dbReference type="NCBI Taxonomy" id="52824"/>
    <lineage>
        <taxon>Eukaryota</taxon>
        <taxon>Viridiplantae</taxon>
        <taxon>Streptophyta</taxon>
        <taxon>Embryophyta</taxon>
        <taxon>Tracheophyta</taxon>
        <taxon>Spermatophyta</taxon>
        <taxon>Magnoliopsida</taxon>
        <taxon>eudicotyledons</taxon>
        <taxon>Gunneridae</taxon>
        <taxon>Pentapetalae</taxon>
        <taxon>rosids</taxon>
        <taxon>malvids</taxon>
        <taxon>Brassicales</taxon>
        <taxon>Brassicaceae</taxon>
        <taxon>Brassiceae</taxon>
        <taxon>Brassica</taxon>
    </lineage>
</organism>
<dbReference type="EMBL" id="JAAMPC010000006">
    <property type="protein sequence ID" value="KAG2307141.1"/>
    <property type="molecule type" value="Genomic_DNA"/>
</dbReference>
<reference evidence="1 2" key="1">
    <citation type="submission" date="2020-02" db="EMBL/GenBank/DDBJ databases">
        <authorList>
            <person name="Ma Q."/>
            <person name="Huang Y."/>
            <person name="Song X."/>
            <person name="Pei D."/>
        </authorList>
    </citation>
    <scope>NUCLEOTIDE SEQUENCE [LARGE SCALE GENOMIC DNA]</scope>
    <source>
        <strain evidence="1">Sxm20200214</strain>
        <tissue evidence="1">Leaf</tissue>
    </source>
</reference>